<evidence type="ECO:0000313" key="10">
    <source>
        <dbReference type="Proteomes" id="UP001162156"/>
    </source>
</evidence>
<gene>
    <name evidence="9" type="ORF">NQ314_005799</name>
</gene>
<keyword evidence="4" id="KW-0378">Hydrolase</keyword>
<keyword evidence="8" id="KW-0472">Membrane</keyword>
<dbReference type="Proteomes" id="UP001162156">
    <property type="component" value="Unassembled WGS sequence"/>
</dbReference>
<evidence type="ECO:0000256" key="6">
    <source>
        <dbReference type="ARBA" id="ARBA00022989"/>
    </source>
</evidence>
<evidence type="ECO:0000256" key="7">
    <source>
        <dbReference type="ARBA" id="ARBA00023034"/>
    </source>
</evidence>
<dbReference type="PANTHER" id="PTHR13572">
    <property type="entry name" value="ENDO-ALPHA-1,2-MANNOSIDASE"/>
    <property type="match status" value="1"/>
</dbReference>
<evidence type="ECO:0000313" key="9">
    <source>
        <dbReference type="EMBL" id="KAJ8962017.1"/>
    </source>
</evidence>
<reference evidence="9" key="1">
    <citation type="journal article" date="2023" name="Insect Mol. Biol.">
        <title>Genome sequencing provides insights into the evolution of gene families encoding plant cell wall-degrading enzymes in longhorned beetles.</title>
        <authorList>
            <person name="Shin N.R."/>
            <person name="Okamura Y."/>
            <person name="Kirsch R."/>
            <person name="Pauchet Y."/>
        </authorList>
    </citation>
    <scope>NUCLEOTIDE SEQUENCE</scope>
    <source>
        <strain evidence="9">RBIC_L_NR</strain>
    </source>
</reference>
<accession>A0AAV8ZF81</accession>
<keyword evidence="7" id="KW-0333">Golgi apparatus</keyword>
<sequence length="282" mass="32352">MDNTDIGIINIWKTGRMTTFEGCYSSADPHIIDTHLKQISKAGIGVVVVSWTPPNFTDSPNQILTPLFNTALNKYGDHPALYKVRKPLGHKTLPVIYIYDSYLIPAVAWRELLSSKGNLSVRGTAIDAIYLGLLVESHHKYHIKKSQFDGFYTYFATNSFTYGSTWKNWQYLSKFATQNKLIFVPSVGPGYIDIGVRPWNSANTRHRHHGQYYDVAWHTAVNARVNYVSITSFNEWHEGTQIEPARPKSSHGFTYLDYEPEGPYYYMNLTKSWITQFEKFMA</sequence>
<comment type="similarity">
    <text evidence="2">Belongs to the glycosyl hydrolase 99 family.</text>
</comment>
<dbReference type="Gene3D" id="3.20.20.80">
    <property type="entry name" value="Glycosidases"/>
    <property type="match status" value="1"/>
</dbReference>
<dbReference type="CDD" id="cd11574">
    <property type="entry name" value="GH99"/>
    <property type="match status" value="1"/>
</dbReference>
<keyword evidence="5" id="KW-0735">Signal-anchor</keyword>
<proteinExistence type="inferred from homology"/>
<dbReference type="InterPro" id="IPR026071">
    <property type="entry name" value="Glyco_Hydrolase_99"/>
</dbReference>
<comment type="subcellular location">
    <subcellularLocation>
        <location evidence="1">Golgi apparatus membrane</location>
        <topology evidence="1">Single-pass type II membrane protein</topology>
    </subcellularLocation>
</comment>
<dbReference type="GO" id="GO:0000139">
    <property type="term" value="C:Golgi membrane"/>
    <property type="evidence" value="ECO:0007669"/>
    <property type="project" value="UniProtKB-SubCell"/>
</dbReference>
<keyword evidence="6" id="KW-1133">Transmembrane helix</keyword>
<dbReference type="AlphaFoldDB" id="A0AAV8ZF81"/>
<organism evidence="9 10">
    <name type="scientific">Rhamnusium bicolor</name>
    <dbReference type="NCBI Taxonomy" id="1586634"/>
    <lineage>
        <taxon>Eukaryota</taxon>
        <taxon>Metazoa</taxon>
        <taxon>Ecdysozoa</taxon>
        <taxon>Arthropoda</taxon>
        <taxon>Hexapoda</taxon>
        <taxon>Insecta</taxon>
        <taxon>Pterygota</taxon>
        <taxon>Neoptera</taxon>
        <taxon>Endopterygota</taxon>
        <taxon>Coleoptera</taxon>
        <taxon>Polyphaga</taxon>
        <taxon>Cucujiformia</taxon>
        <taxon>Chrysomeloidea</taxon>
        <taxon>Cerambycidae</taxon>
        <taxon>Lepturinae</taxon>
        <taxon>Rhagiini</taxon>
        <taxon>Rhamnusium</taxon>
    </lineage>
</organism>
<dbReference type="GO" id="GO:0004559">
    <property type="term" value="F:alpha-mannosidase activity"/>
    <property type="evidence" value="ECO:0007669"/>
    <property type="project" value="TreeGrafter"/>
</dbReference>
<dbReference type="EMBL" id="JANEYF010001596">
    <property type="protein sequence ID" value="KAJ8962017.1"/>
    <property type="molecule type" value="Genomic_DNA"/>
</dbReference>
<evidence type="ECO:0000256" key="5">
    <source>
        <dbReference type="ARBA" id="ARBA00022968"/>
    </source>
</evidence>
<name>A0AAV8ZF81_9CUCU</name>
<keyword evidence="3" id="KW-0812">Transmembrane</keyword>
<dbReference type="PANTHER" id="PTHR13572:SF4">
    <property type="entry name" value="RE57134P"/>
    <property type="match status" value="1"/>
</dbReference>
<evidence type="ECO:0000256" key="4">
    <source>
        <dbReference type="ARBA" id="ARBA00022801"/>
    </source>
</evidence>
<dbReference type="Pfam" id="PF16317">
    <property type="entry name" value="Glyco_hydro_99"/>
    <property type="match status" value="1"/>
</dbReference>
<evidence type="ECO:0000256" key="1">
    <source>
        <dbReference type="ARBA" id="ARBA00004323"/>
    </source>
</evidence>
<keyword evidence="10" id="KW-1185">Reference proteome</keyword>
<evidence type="ECO:0000256" key="3">
    <source>
        <dbReference type="ARBA" id="ARBA00022692"/>
    </source>
</evidence>
<evidence type="ECO:0000256" key="2">
    <source>
        <dbReference type="ARBA" id="ARBA00009559"/>
    </source>
</evidence>
<protein>
    <submittedName>
        <fullName evidence="9">Uncharacterized protein</fullName>
    </submittedName>
</protein>
<comment type="caution">
    <text evidence="9">The sequence shown here is derived from an EMBL/GenBank/DDBJ whole genome shotgun (WGS) entry which is preliminary data.</text>
</comment>
<evidence type="ECO:0000256" key="8">
    <source>
        <dbReference type="ARBA" id="ARBA00023136"/>
    </source>
</evidence>